<name>A0ABQ4QXM4_9HYPH</name>
<evidence type="ECO:0000313" key="3">
    <source>
        <dbReference type="EMBL" id="GJD49937.1"/>
    </source>
</evidence>
<keyword evidence="1" id="KW-0472">Membrane</keyword>
<dbReference type="Proteomes" id="UP001055167">
    <property type="component" value="Unassembled WGS sequence"/>
</dbReference>
<dbReference type="RefSeq" id="WP_128563042.1">
    <property type="nucleotide sequence ID" value="NZ_BPQH01000007.1"/>
</dbReference>
<proteinExistence type="predicted"/>
<protein>
    <submittedName>
        <fullName evidence="3">Uncharacterized protein</fullName>
    </submittedName>
</protein>
<keyword evidence="4" id="KW-1185">Reference proteome</keyword>
<keyword evidence="1" id="KW-1133">Transmembrane helix</keyword>
<feature type="chain" id="PRO_5046259583" evidence="2">
    <location>
        <begin position="32"/>
        <end position="99"/>
    </location>
</feature>
<keyword evidence="2" id="KW-0732">Signal</keyword>
<keyword evidence="1" id="KW-0812">Transmembrane</keyword>
<accession>A0ABQ4QXM4</accession>
<evidence type="ECO:0000256" key="1">
    <source>
        <dbReference type="SAM" id="Phobius"/>
    </source>
</evidence>
<sequence>MATFPRRTGAALALSAALLGGGLAASTGASAGPLGSCKFHPCHGYRAWNPGYAAAAVAGGLALGAIAAAAAYAPTCYVARRPVVDAYGNTYLRRVRVCE</sequence>
<feature type="signal peptide" evidence="2">
    <location>
        <begin position="1"/>
        <end position="31"/>
    </location>
</feature>
<evidence type="ECO:0000313" key="4">
    <source>
        <dbReference type="Proteomes" id="UP001055167"/>
    </source>
</evidence>
<reference evidence="3" key="2">
    <citation type="submission" date="2021-08" db="EMBL/GenBank/DDBJ databases">
        <authorList>
            <person name="Tani A."/>
            <person name="Ola A."/>
            <person name="Ogura Y."/>
            <person name="Katsura K."/>
            <person name="Hayashi T."/>
        </authorList>
    </citation>
    <scope>NUCLEOTIDE SEQUENCE</scope>
    <source>
        <strain evidence="3">KCTC 52305</strain>
    </source>
</reference>
<evidence type="ECO:0000256" key="2">
    <source>
        <dbReference type="SAM" id="SignalP"/>
    </source>
</evidence>
<dbReference type="EMBL" id="BPQH01000007">
    <property type="protein sequence ID" value="GJD49937.1"/>
    <property type="molecule type" value="Genomic_DNA"/>
</dbReference>
<feature type="transmembrane region" description="Helical" evidence="1">
    <location>
        <begin position="51"/>
        <end position="73"/>
    </location>
</feature>
<reference evidence="3" key="1">
    <citation type="journal article" date="2021" name="Front. Microbiol.">
        <title>Comprehensive Comparative Genomics and Phenotyping of Methylobacterium Species.</title>
        <authorList>
            <person name="Alessa O."/>
            <person name="Ogura Y."/>
            <person name="Fujitani Y."/>
            <person name="Takami H."/>
            <person name="Hayashi T."/>
            <person name="Sahin N."/>
            <person name="Tani A."/>
        </authorList>
    </citation>
    <scope>NUCLEOTIDE SEQUENCE</scope>
    <source>
        <strain evidence="3">KCTC 52305</strain>
    </source>
</reference>
<organism evidence="3 4">
    <name type="scientific">Methylobacterium crusticola</name>
    <dbReference type="NCBI Taxonomy" id="1697972"/>
    <lineage>
        <taxon>Bacteria</taxon>
        <taxon>Pseudomonadati</taxon>
        <taxon>Pseudomonadota</taxon>
        <taxon>Alphaproteobacteria</taxon>
        <taxon>Hyphomicrobiales</taxon>
        <taxon>Methylobacteriaceae</taxon>
        <taxon>Methylobacterium</taxon>
    </lineage>
</organism>
<comment type="caution">
    <text evidence="3">The sequence shown here is derived from an EMBL/GenBank/DDBJ whole genome shotgun (WGS) entry which is preliminary data.</text>
</comment>
<gene>
    <name evidence="3" type="ORF">OPKNFCMD_2673</name>
</gene>